<keyword evidence="4" id="KW-1185">Reference proteome</keyword>
<dbReference type="SUPFAM" id="SSF54001">
    <property type="entry name" value="Cysteine proteinases"/>
    <property type="match status" value="1"/>
</dbReference>
<accession>A0A485LRV8</accession>
<evidence type="ECO:0000313" key="4">
    <source>
        <dbReference type="Proteomes" id="UP000332933"/>
    </source>
</evidence>
<name>A0A485LRV8_9STRA</name>
<gene>
    <name evidence="3" type="primary">Aste57867_24952</name>
    <name evidence="2" type="ORF">As57867_024874</name>
    <name evidence="3" type="ORF">ASTE57867_24952</name>
</gene>
<dbReference type="Pfam" id="PF00443">
    <property type="entry name" value="UCH"/>
    <property type="match status" value="1"/>
</dbReference>
<sequence length="429" mass="47945">MQEALKSHLPLPPPSTHVKALPGVTSASVPPTVECKPTKGLVATTNVSTMIVARPPMSPKVSFDVEKDPTDAALANASNFCFLNATLHCLFRSPQFLTSLHRSMYARDRRLSTDTKETCCWYLMETGFAMKEDKDGCVDVVRLGLASAMKACSTLINVPRQDQQDAEECLTFFLDILNEVTKAPVSIVVDDGDTRDLMQEIRASSSIHPESYSHLVTQLADASWAEHSARNPSFITQQFVGQIVRGSSCHRCQRLSCHLQEMSVLSLGLHTATSAMSLESCLDHFKDIEEMTNDNQVWCSPCQDKTNQRIQTLLLRLPPCLVVQLKRFTWASGSGKNGAPVYFPVHRLNMAPYLFERTRDAFYHLYAVCAHLGSSLGAGHYVAYCRLRATHTTSIWLKYDDEHVTIVDEPTMLEETLCSAYLLFYERIP</sequence>
<dbReference type="EMBL" id="CAADRA010007504">
    <property type="protein sequence ID" value="VFU01583.1"/>
    <property type="molecule type" value="Genomic_DNA"/>
</dbReference>
<dbReference type="PANTHER" id="PTHR21646">
    <property type="entry name" value="UBIQUITIN CARBOXYL-TERMINAL HYDROLASE"/>
    <property type="match status" value="1"/>
</dbReference>
<dbReference type="Proteomes" id="UP000332933">
    <property type="component" value="Unassembled WGS sequence"/>
</dbReference>
<dbReference type="InterPro" id="IPR050185">
    <property type="entry name" value="Ub_carboxyl-term_hydrolase"/>
</dbReference>
<protein>
    <submittedName>
        <fullName evidence="3">Aste57867_24952 protein</fullName>
    </submittedName>
</protein>
<evidence type="ECO:0000259" key="1">
    <source>
        <dbReference type="PROSITE" id="PS50235"/>
    </source>
</evidence>
<feature type="domain" description="USP" evidence="1">
    <location>
        <begin position="72"/>
        <end position="428"/>
    </location>
</feature>
<dbReference type="Gene3D" id="3.90.70.10">
    <property type="entry name" value="Cysteine proteinases"/>
    <property type="match status" value="1"/>
</dbReference>
<dbReference type="InterPro" id="IPR028889">
    <property type="entry name" value="USP"/>
</dbReference>
<dbReference type="InterPro" id="IPR038765">
    <property type="entry name" value="Papain-like_cys_pep_sf"/>
</dbReference>
<reference evidence="2" key="2">
    <citation type="submission" date="2019-06" db="EMBL/GenBank/DDBJ databases">
        <title>Genomics analysis of Aphanomyces spp. identifies a new class of oomycete effector associated with host adaptation.</title>
        <authorList>
            <person name="Gaulin E."/>
        </authorList>
    </citation>
    <scope>NUCLEOTIDE SEQUENCE</scope>
    <source>
        <strain evidence="2">CBS 578.67</strain>
    </source>
</reference>
<organism evidence="3 4">
    <name type="scientific">Aphanomyces stellatus</name>
    <dbReference type="NCBI Taxonomy" id="120398"/>
    <lineage>
        <taxon>Eukaryota</taxon>
        <taxon>Sar</taxon>
        <taxon>Stramenopiles</taxon>
        <taxon>Oomycota</taxon>
        <taxon>Saprolegniomycetes</taxon>
        <taxon>Saprolegniales</taxon>
        <taxon>Verrucalvaceae</taxon>
        <taxon>Aphanomyces</taxon>
    </lineage>
</organism>
<dbReference type="AlphaFoldDB" id="A0A485LRV8"/>
<dbReference type="InterPro" id="IPR018200">
    <property type="entry name" value="USP_CS"/>
</dbReference>
<dbReference type="GO" id="GO:0016579">
    <property type="term" value="P:protein deubiquitination"/>
    <property type="evidence" value="ECO:0007669"/>
    <property type="project" value="InterPro"/>
</dbReference>
<dbReference type="InterPro" id="IPR001394">
    <property type="entry name" value="Peptidase_C19_UCH"/>
</dbReference>
<dbReference type="PROSITE" id="PS50235">
    <property type="entry name" value="USP_3"/>
    <property type="match status" value="1"/>
</dbReference>
<dbReference type="CDD" id="cd02257">
    <property type="entry name" value="Peptidase_C19"/>
    <property type="match status" value="1"/>
</dbReference>
<evidence type="ECO:0000313" key="3">
    <source>
        <dbReference type="EMBL" id="VFU01583.1"/>
    </source>
</evidence>
<dbReference type="GO" id="GO:0004843">
    <property type="term" value="F:cysteine-type deubiquitinase activity"/>
    <property type="evidence" value="ECO:0007669"/>
    <property type="project" value="InterPro"/>
</dbReference>
<dbReference type="PROSITE" id="PS00973">
    <property type="entry name" value="USP_2"/>
    <property type="match status" value="1"/>
</dbReference>
<proteinExistence type="predicted"/>
<dbReference type="OrthoDB" id="292964at2759"/>
<evidence type="ECO:0000313" key="2">
    <source>
        <dbReference type="EMBL" id="KAF0682939.1"/>
    </source>
</evidence>
<reference evidence="3 4" key="1">
    <citation type="submission" date="2019-03" db="EMBL/GenBank/DDBJ databases">
        <authorList>
            <person name="Gaulin E."/>
            <person name="Dumas B."/>
        </authorList>
    </citation>
    <scope>NUCLEOTIDE SEQUENCE [LARGE SCALE GENOMIC DNA]</scope>
    <source>
        <strain evidence="3">CBS 568.67</strain>
    </source>
</reference>
<dbReference type="EMBL" id="VJMH01007478">
    <property type="protein sequence ID" value="KAF0682939.1"/>
    <property type="molecule type" value="Genomic_DNA"/>
</dbReference>